<proteinExistence type="inferred from homology"/>
<evidence type="ECO:0000313" key="7">
    <source>
        <dbReference type="Proteomes" id="UP001595698"/>
    </source>
</evidence>
<dbReference type="PANTHER" id="PTHR42991:SF1">
    <property type="entry name" value="ALDEHYDE DEHYDROGENASE"/>
    <property type="match status" value="1"/>
</dbReference>
<accession>A0ABV8F2B2</accession>
<dbReference type="PROSITE" id="PS00687">
    <property type="entry name" value="ALDEHYDE_DEHYDR_GLU"/>
    <property type="match status" value="1"/>
</dbReference>
<dbReference type="InterPro" id="IPR051020">
    <property type="entry name" value="ALDH-related_metabolic_enz"/>
</dbReference>
<protein>
    <submittedName>
        <fullName evidence="6">Aldehyde dehydrogenase family protein</fullName>
    </submittedName>
</protein>
<dbReference type="InterPro" id="IPR016163">
    <property type="entry name" value="Ald_DH_C"/>
</dbReference>
<evidence type="ECO:0000259" key="5">
    <source>
        <dbReference type="Pfam" id="PF00171"/>
    </source>
</evidence>
<keyword evidence="7" id="KW-1185">Reference proteome</keyword>
<gene>
    <name evidence="6" type="ORF">ACFOYY_14915</name>
</gene>
<evidence type="ECO:0000313" key="6">
    <source>
        <dbReference type="EMBL" id="MFC3981428.1"/>
    </source>
</evidence>
<dbReference type="InterPro" id="IPR029510">
    <property type="entry name" value="Ald_DH_CS_GLU"/>
</dbReference>
<feature type="domain" description="Aldehyde dehydrogenase" evidence="5">
    <location>
        <begin position="17"/>
        <end position="467"/>
    </location>
</feature>
<name>A0ABV8F2B2_9ACTN</name>
<dbReference type="Pfam" id="PF00171">
    <property type="entry name" value="Aldedh"/>
    <property type="match status" value="1"/>
</dbReference>
<organism evidence="6 7">
    <name type="scientific">Streptosporangium jomthongense</name>
    <dbReference type="NCBI Taxonomy" id="1193683"/>
    <lineage>
        <taxon>Bacteria</taxon>
        <taxon>Bacillati</taxon>
        <taxon>Actinomycetota</taxon>
        <taxon>Actinomycetes</taxon>
        <taxon>Streptosporangiales</taxon>
        <taxon>Streptosporangiaceae</taxon>
        <taxon>Streptosporangium</taxon>
    </lineage>
</organism>
<dbReference type="EMBL" id="JBHSBC010000014">
    <property type="protein sequence ID" value="MFC3981428.1"/>
    <property type="molecule type" value="Genomic_DNA"/>
</dbReference>
<dbReference type="Gene3D" id="3.40.605.10">
    <property type="entry name" value="Aldehyde Dehydrogenase, Chain A, domain 1"/>
    <property type="match status" value="1"/>
</dbReference>
<evidence type="ECO:0000256" key="2">
    <source>
        <dbReference type="ARBA" id="ARBA00023002"/>
    </source>
</evidence>
<dbReference type="InterPro" id="IPR016161">
    <property type="entry name" value="Ald_DH/histidinol_DH"/>
</dbReference>
<sequence length="475" mass="50107">MDVRPFWLAGRPATGDAELTVTNSHDGRVVGLCSVPTADQVEEAVAAAVAVRGQAAALPIHVRADALAHVSRRLAERAEELARLIMEENGKPIFWARGEVNRAISTFRFAAEETRRLSGEVMRLDTEAGSAGRLAYISRVPHGPVLAITPFNFPLNLVAHKVAPAIAVGAPVIVKPAPATPLSALVLGEILAETDLPEGMFSVLPVPNDRAGALVEDPRLPVVSFTGSGPVGYAIMDQVPRKHVTLELGGNAAAVVLADADLDWAASRVALFSNYQAGQSCIAVQRVIVEESVREDFLARLVPAVEALVVGDPADDRTQVGPLVSVEAAERVEQWVKEAVAAGARLLAGGTREGATVAPTVLADVPHDAKVSCEEVFGPVMIVQSVSGVDEAFATVNDSKYGLQAGVFTRNLDVAFRANRELEVGGVVIGDVPSYRADQMPYGGIKESGVGREGIRSAIADFTYEKVMVLTGLSL</sequence>
<comment type="similarity">
    <text evidence="1 4">Belongs to the aldehyde dehydrogenase family.</text>
</comment>
<comment type="caution">
    <text evidence="6">The sequence shown here is derived from an EMBL/GenBank/DDBJ whole genome shotgun (WGS) entry which is preliminary data.</text>
</comment>
<reference evidence="7" key="1">
    <citation type="journal article" date="2019" name="Int. J. Syst. Evol. Microbiol.">
        <title>The Global Catalogue of Microorganisms (GCM) 10K type strain sequencing project: providing services to taxonomists for standard genome sequencing and annotation.</title>
        <authorList>
            <consortium name="The Broad Institute Genomics Platform"/>
            <consortium name="The Broad Institute Genome Sequencing Center for Infectious Disease"/>
            <person name="Wu L."/>
            <person name="Ma J."/>
        </authorList>
    </citation>
    <scope>NUCLEOTIDE SEQUENCE [LARGE SCALE GENOMIC DNA]</scope>
    <source>
        <strain evidence="7">TBRC 7912</strain>
    </source>
</reference>
<dbReference type="InterPro" id="IPR016162">
    <property type="entry name" value="Ald_DH_N"/>
</dbReference>
<dbReference type="InterPro" id="IPR015590">
    <property type="entry name" value="Aldehyde_DH_dom"/>
</dbReference>
<dbReference type="RefSeq" id="WP_352008400.1">
    <property type="nucleotide sequence ID" value="NZ_JBHSBC010000014.1"/>
</dbReference>
<keyword evidence="2 4" id="KW-0560">Oxidoreductase</keyword>
<dbReference type="PANTHER" id="PTHR42991">
    <property type="entry name" value="ALDEHYDE DEHYDROGENASE"/>
    <property type="match status" value="1"/>
</dbReference>
<feature type="active site" evidence="3">
    <location>
        <position position="247"/>
    </location>
</feature>
<dbReference type="SUPFAM" id="SSF53720">
    <property type="entry name" value="ALDH-like"/>
    <property type="match status" value="1"/>
</dbReference>
<evidence type="ECO:0000256" key="4">
    <source>
        <dbReference type="RuleBase" id="RU003345"/>
    </source>
</evidence>
<dbReference type="Proteomes" id="UP001595698">
    <property type="component" value="Unassembled WGS sequence"/>
</dbReference>
<dbReference type="Gene3D" id="3.40.309.10">
    <property type="entry name" value="Aldehyde Dehydrogenase, Chain A, domain 2"/>
    <property type="match status" value="1"/>
</dbReference>
<evidence type="ECO:0000256" key="1">
    <source>
        <dbReference type="ARBA" id="ARBA00009986"/>
    </source>
</evidence>
<evidence type="ECO:0000256" key="3">
    <source>
        <dbReference type="PROSITE-ProRule" id="PRU10007"/>
    </source>
</evidence>